<evidence type="ECO:0000256" key="2">
    <source>
        <dbReference type="SAM" id="Phobius"/>
    </source>
</evidence>
<evidence type="ECO:0000259" key="3">
    <source>
        <dbReference type="Pfam" id="PF00487"/>
    </source>
</evidence>
<dbReference type="GO" id="GO:0008610">
    <property type="term" value="P:lipid biosynthetic process"/>
    <property type="evidence" value="ECO:0007669"/>
    <property type="project" value="UniProtKB-ARBA"/>
</dbReference>
<dbReference type="Pfam" id="PF00487">
    <property type="entry name" value="FA_desaturase"/>
    <property type="match status" value="1"/>
</dbReference>
<sequence length="403" mass="46126">MTMTSSPETPGVASGPASPRAHRPLSDYALTGEASRRAVEMGLSAAEWYHTEVPRKAMKELMQRHDGPALRDTILWAVLHVIFAAGGIYFWGTWWCVPFWIAYGVLYGSACDSRWHECGHGTAFKTGWMNDVVYQIASFQVIRNPVNWRWSHVRHHTDTYIVGRDAEIAWMHPVKLTLKALAYVGIVDAWASIKVIVRNAMGNLSAEEKDYIPQSEWPKAVFVARVHVTIYAVTALVSLGMLVSGLGWRSLIPWMLIGLPRVYGCWHMVLTGMLQHGGLAEDVLDHRLNTRTVYMNPISRWIYWNMNYHVEHHMFPMVPYHALPRLHEMIKHDLPAPNTSMWDGYREMVRAVMRQRREPGYYHHRELPPTARPYNQEFHDARSVPERDGDFAGASMDAIREGA</sequence>
<proteinExistence type="predicted"/>
<organism evidence="4">
    <name type="scientific">uncultured Rubellimicrobium sp</name>
    <dbReference type="NCBI Taxonomy" id="543078"/>
    <lineage>
        <taxon>Bacteria</taxon>
        <taxon>Pseudomonadati</taxon>
        <taxon>Pseudomonadota</taxon>
        <taxon>Alphaproteobacteria</taxon>
        <taxon>Rhodobacterales</taxon>
        <taxon>Roseobacteraceae</taxon>
        <taxon>Rubellimicrobium</taxon>
        <taxon>environmental samples</taxon>
    </lineage>
</organism>
<protein>
    <submittedName>
        <fullName evidence="4">Probable hydrocarbon oxygenase MocD</fullName>
    </submittedName>
</protein>
<dbReference type="InterPro" id="IPR012171">
    <property type="entry name" value="Fatty_acid_desaturase"/>
</dbReference>
<dbReference type="PANTHER" id="PTHR19353:SF19">
    <property type="entry name" value="DELTA(5) FATTY ACID DESATURASE C-RELATED"/>
    <property type="match status" value="1"/>
</dbReference>
<name>A0A6J4NW14_9RHOB</name>
<feature type="domain" description="Fatty acid desaturase" evidence="3">
    <location>
        <begin position="93"/>
        <end position="343"/>
    </location>
</feature>
<dbReference type="AlphaFoldDB" id="A0A6J4NW14"/>
<evidence type="ECO:0000256" key="1">
    <source>
        <dbReference type="SAM" id="MobiDB-lite"/>
    </source>
</evidence>
<keyword evidence="2" id="KW-0472">Membrane</keyword>
<reference evidence="4" key="1">
    <citation type="submission" date="2020-02" db="EMBL/GenBank/DDBJ databases">
        <authorList>
            <person name="Meier V. D."/>
        </authorList>
    </citation>
    <scope>NUCLEOTIDE SEQUENCE</scope>
    <source>
        <strain evidence="4">AVDCRST_MAG15</strain>
    </source>
</reference>
<dbReference type="InterPro" id="IPR005804">
    <property type="entry name" value="FA_desaturase_dom"/>
</dbReference>
<accession>A0A6J4NW14</accession>
<feature type="transmembrane region" description="Helical" evidence="2">
    <location>
        <begin position="222"/>
        <end position="245"/>
    </location>
</feature>
<evidence type="ECO:0000313" key="4">
    <source>
        <dbReference type="EMBL" id="CAA9396931.1"/>
    </source>
</evidence>
<dbReference type="PANTHER" id="PTHR19353">
    <property type="entry name" value="FATTY ACID DESATURASE 2"/>
    <property type="match status" value="1"/>
</dbReference>
<dbReference type="CDD" id="cd03511">
    <property type="entry name" value="Rhizopine-oxygenase-like"/>
    <property type="match status" value="1"/>
</dbReference>
<dbReference type="InterPro" id="IPR039393">
    <property type="entry name" value="Rhizopine-oxygenase-like"/>
</dbReference>
<dbReference type="GO" id="GO:0016717">
    <property type="term" value="F:oxidoreductase activity, acting on paired donors, with oxidation of a pair of donors resulting in the reduction of molecular oxygen to two molecules of water"/>
    <property type="evidence" value="ECO:0007669"/>
    <property type="project" value="TreeGrafter"/>
</dbReference>
<dbReference type="EMBL" id="CADCUU010000108">
    <property type="protein sequence ID" value="CAA9396931.1"/>
    <property type="molecule type" value="Genomic_DNA"/>
</dbReference>
<feature type="transmembrane region" description="Helical" evidence="2">
    <location>
        <begin position="73"/>
        <end position="92"/>
    </location>
</feature>
<keyword evidence="2" id="KW-1133">Transmembrane helix</keyword>
<dbReference type="GO" id="GO:0016020">
    <property type="term" value="C:membrane"/>
    <property type="evidence" value="ECO:0007669"/>
    <property type="project" value="TreeGrafter"/>
</dbReference>
<feature type="region of interest" description="Disordered" evidence="1">
    <location>
        <begin position="1"/>
        <end position="23"/>
    </location>
</feature>
<gene>
    <name evidence="4" type="ORF">AVDCRST_MAG15-780</name>
</gene>
<keyword evidence="2" id="KW-0812">Transmembrane</keyword>